<evidence type="ECO:0000313" key="1">
    <source>
        <dbReference type="EMBL" id="HIH21798.1"/>
    </source>
</evidence>
<comment type="caution">
    <text evidence="1">The sequence shown here is derived from an EMBL/GenBank/DDBJ whole genome shotgun (WGS) entry which is preliminary data.</text>
</comment>
<dbReference type="EMBL" id="DUFW01000071">
    <property type="protein sequence ID" value="HIH21798.1"/>
    <property type="molecule type" value="Genomic_DNA"/>
</dbReference>
<proteinExistence type="predicted"/>
<accession>A0A7J4JVP3</accession>
<organism evidence="1 2">
    <name type="scientific">Candidatus Iainarchaeum sp</name>
    <dbReference type="NCBI Taxonomy" id="3101447"/>
    <lineage>
        <taxon>Archaea</taxon>
        <taxon>Candidatus Iainarchaeota</taxon>
        <taxon>Candidatus Iainarchaeia</taxon>
        <taxon>Candidatus Iainarchaeales</taxon>
        <taxon>Candidatus Iainarchaeaceae</taxon>
        <taxon>Candidatus Iainarchaeum</taxon>
    </lineage>
</organism>
<dbReference type="Pfam" id="PF09826">
    <property type="entry name" value="Beta_propel"/>
    <property type="match status" value="1"/>
</dbReference>
<dbReference type="Proteomes" id="UP000590964">
    <property type="component" value="Unassembled WGS sequence"/>
</dbReference>
<dbReference type="PIRSF" id="PIRSF006425">
    <property type="entry name" value="UCP006425_WD40"/>
    <property type="match status" value="1"/>
</dbReference>
<reference evidence="2" key="1">
    <citation type="journal article" date="2020" name="bioRxiv">
        <title>A rank-normalized archaeal taxonomy based on genome phylogeny resolves widespread incomplete and uneven classifications.</title>
        <authorList>
            <person name="Rinke C."/>
            <person name="Chuvochina M."/>
            <person name="Mussig A.J."/>
            <person name="Chaumeil P.-A."/>
            <person name="Waite D.W."/>
            <person name="Whitman W.B."/>
            <person name="Parks D.H."/>
            <person name="Hugenholtz P."/>
        </authorList>
    </citation>
    <scope>NUCLEOTIDE SEQUENCE [LARGE SCALE GENOMIC DNA]</scope>
</reference>
<gene>
    <name evidence="1" type="ORF">HA222_04040</name>
</gene>
<protein>
    <recommendedName>
        <fullName evidence="3">Beta-propeller domain-containing protein</fullName>
    </recommendedName>
</protein>
<evidence type="ECO:0000313" key="2">
    <source>
        <dbReference type="Proteomes" id="UP000590964"/>
    </source>
</evidence>
<name>A0A7J4JVP3_9ARCH</name>
<dbReference type="InterPro" id="IPR019198">
    <property type="entry name" value="Beta_propeller_containing"/>
</dbReference>
<evidence type="ECO:0008006" key="3">
    <source>
        <dbReference type="Google" id="ProtNLM"/>
    </source>
</evidence>
<dbReference type="InterPro" id="IPR014441">
    <property type="entry name" value="UCP006425_b-propeller"/>
</dbReference>
<sequence>MAGNFFKFGLLIVGLIIALAAVAVVVDLFAPPEERIQFQEIPRFKSYEDLVAKFSESQNRSYGIGDMLVKTVSMPLMATTQMSVGSEAGASTDYSRTNVQVEGVDEADIVKTDGKFIYNFSTNRLIITDAFPIESAKILSKTEFENLQPLEMFVQGDKLLVFGSTSYDYYNGEVRTLKTSRYPYYGGGSTVIQLFDITDRESPKLEKEISFEGGYLTSRLVGNNAYFVINSYPRYYVQEGENDENSIIPLMSEDGVGAPIAEATEIGYLPPMPASSFITLASLNHESKEFLKETVAGRAESVFASQNSIYLAGTAWLAPDTPIVAPVERVIVGDSEKTIINKFGLQDGKIGFIAQGSVPGHVLNQFSMDEFESNFRIATTLGQVSQFNSQSSNNLYVLDSNMQTIGKLEGLAPGEKIYSARFMGKKAYLVTFKKVDPLFVIDLSTPTEPKVLGKLKIPGYSDYLHPIDETHIIGVGKEAIASTYGDFAWYQGMKLAVFDVSDVSNPVEMHKITIGDRGTDSFALQNHKAFLYDKEKELLVLPIELHEIPEEQKKPTGETMASPVYGEPVFQGAFVFKLTLENGFEEKGRITHITPEEELKRGYYYGSEYVVQRALFIDSILYTLSDKMLKANSLDDLQELKEFSFD</sequence>
<dbReference type="AlphaFoldDB" id="A0A7J4JVP3"/>